<dbReference type="PROSITE" id="PS50089">
    <property type="entry name" value="ZF_RING_2"/>
    <property type="match status" value="1"/>
</dbReference>
<evidence type="ECO:0000313" key="8">
    <source>
        <dbReference type="EMBL" id="KAL3799328.1"/>
    </source>
</evidence>
<name>A0ABD3QG13_9STRA</name>
<keyword evidence="1" id="KW-0479">Metal-binding</keyword>
<dbReference type="InterPro" id="IPR053238">
    <property type="entry name" value="RING-H2_zinc_finger"/>
</dbReference>
<evidence type="ECO:0000256" key="4">
    <source>
        <dbReference type="PROSITE-ProRule" id="PRU00175"/>
    </source>
</evidence>
<keyword evidence="6" id="KW-1133">Transmembrane helix</keyword>
<comment type="caution">
    <text evidence="8">The sequence shown here is derived from an EMBL/GenBank/DDBJ whole genome shotgun (WGS) entry which is preliminary data.</text>
</comment>
<dbReference type="SUPFAM" id="SSF57850">
    <property type="entry name" value="RING/U-box"/>
    <property type="match status" value="1"/>
</dbReference>
<dbReference type="Gene3D" id="3.30.40.10">
    <property type="entry name" value="Zinc/RING finger domain, C3HC4 (zinc finger)"/>
    <property type="match status" value="1"/>
</dbReference>
<evidence type="ECO:0000256" key="5">
    <source>
        <dbReference type="SAM" id="MobiDB-lite"/>
    </source>
</evidence>
<feature type="transmembrane region" description="Helical" evidence="6">
    <location>
        <begin position="49"/>
        <end position="74"/>
    </location>
</feature>
<evidence type="ECO:0000256" key="6">
    <source>
        <dbReference type="SAM" id="Phobius"/>
    </source>
</evidence>
<keyword evidence="6" id="KW-0812">Transmembrane</keyword>
<dbReference type="PANTHER" id="PTHR14155:SF627">
    <property type="entry name" value="OS06G0192800 PROTEIN"/>
    <property type="match status" value="1"/>
</dbReference>
<evidence type="ECO:0000313" key="9">
    <source>
        <dbReference type="Proteomes" id="UP001530315"/>
    </source>
</evidence>
<dbReference type="CDD" id="cd16454">
    <property type="entry name" value="RING-H2_PA-TM-RING"/>
    <property type="match status" value="1"/>
</dbReference>
<dbReference type="PANTHER" id="PTHR14155">
    <property type="entry name" value="RING FINGER DOMAIN-CONTAINING"/>
    <property type="match status" value="1"/>
</dbReference>
<evidence type="ECO:0000256" key="2">
    <source>
        <dbReference type="ARBA" id="ARBA00022771"/>
    </source>
</evidence>
<feature type="region of interest" description="Disordered" evidence="5">
    <location>
        <begin position="638"/>
        <end position="661"/>
    </location>
</feature>
<gene>
    <name evidence="8" type="ORF">ACHAW5_001265</name>
</gene>
<evidence type="ECO:0000256" key="3">
    <source>
        <dbReference type="ARBA" id="ARBA00022833"/>
    </source>
</evidence>
<dbReference type="Pfam" id="PF13639">
    <property type="entry name" value="zf-RING_2"/>
    <property type="match status" value="1"/>
</dbReference>
<reference evidence="8 9" key="1">
    <citation type="submission" date="2024-10" db="EMBL/GenBank/DDBJ databases">
        <title>Updated reference genomes for cyclostephanoid diatoms.</title>
        <authorList>
            <person name="Roberts W.R."/>
            <person name="Alverson A.J."/>
        </authorList>
    </citation>
    <scope>NUCLEOTIDE SEQUENCE [LARGE SCALE GENOMIC DNA]</scope>
    <source>
        <strain evidence="8 9">AJA276-08</strain>
    </source>
</reference>
<evidence type="ECO:0000256" key="1">
    <source>
        <dbReference type="ARBA" id="ARBA00022723"/>
    </source>
</evidence>
<dbReference type="InterPro" id="IPR013083">
    <property type="entry name" value="Znf_RING/FYVE/PHD"/>
</dbReference>
<accession>A0ABD3QG13</accession>
<feature type="compositionally biased region" description="Polar residues" evidence="5">
    <location>
        <begin position="339"/>
        <end position="358"/>
    </location>
</feature>
<feature type="domain" description="RING-type" evidence="7">
    <location>
        <begin position="542"/>
        <end position="584"/>
    </location>
</feature>
<dbReference type="EMBL" id="JALLAZ020000261">
    <property type="protein sequence ID" value="KAL3799328.1"/>
    <property type="molecule type" value="Genomic_DNA"/>
</dbReference>
<evidence type="ECO:0000259" key="7">
    <source>
        <dbReference type="PROSITE" id="PS50089"/>
    </source>
</evidence>
<dbReference type="AlphaFoldDB" id="A0ABD3QG13"/>
<dbReference type="Proteomes" id="UP001530315">
    <property type="component" value="Unassembled WGS sequence"/>
</dbReference>
<organism evidence="8 9">
    <name type="scientific">Stephanodiscus triporus</name>
    <dbReference type="NCBI Taxonomy" id="2934178"/>
    <lineage>
        <taxon>Eukaryota</taxon>
        <taxon>Sar</taxon>
        <taxon>Stramenopiles</taxon>
        <taxon>Ochrophyta</taxon>
        <taxon>Bacillariophyta</taxon>
        <taxon>Coscinodiscophyceae</taxon>
        <taxon>Thalassiosirophycidae</taxon>
        <taxon>Stephanodiscales</taxon>
        <taxon>Stephanodiscaceae</taxon>
        <taxon>Stephanodiscus</taxon>
    </lineage>
</organism>
<dbReference type="InterPro" id="IPR001841">
    <property type="entry name" value="Znf_RING"/>
</dbReference>
<proteinExistence type="predicted"/>
<keyword evidence="3" id="KW-0862">Zinc</keyword>
<feature type="region of interest" description="Disordered" evidence="5">
    <location>
        <begin position="812"/>
        <end position="834"/>
    </location>
</feature>
<sequence length="834" mass="92149">MREDAAAPPPPTMTYANANEPHSSLRLLGNNDTSLSAGMPSTGWQSEGFFLSIFCFVIMIPCILAACAQSIYCVKKRRQDRIERLLLAVSTDPTSRMLVLSEIFKDDGRTVTEDEAYAKKKKRVLVKKHRKRTPSERQGKSTDVLITSLTDEAFNLDDNTERVERYRESSNECDIEDQMTETWWDENEGNISDDEKPTIVYISENVEHNDIAYEQQLLELDNVSTFDGEENDEIGCEHKITRHNADLVRGSANFNIEGQFIDIQPGVHCGEGEVKDVDDRMIDDATCNTDTMVPSTTTALIHDLEEEITTKSDIMHVSDDSLDSSVLVKEGTKKEVSPGLSTPDNPSKSENEFNSGTYPKSPPDVTLEPNNPPGIPSLSAAETPSHNYLSPRALSPHPSFVDITTEPVISGLRSMPDLSDDDSDDGDAPRTKIRSLFRGTNHDDNIPEVRACGSDVTEVTSNVEGKENGVSAVEPLRATPAEGADLSGPSRYCQLNAANSLGEEGAIPMEKVESFNSTDLSSTISYFSYEDISIASEESEMCAICLCAYEEGDVRIFSKRCSHAFHKECILEWLVKSQQCPCCRIDMVTKSEIKQISASLIGTEQLAQAMAVVNGSEMQEGAPFRVQRQRLARQLRSIARAQRRRSGPDGQLSPFSPRLPTMRHFNNGNNLSTSPSMPRTNNANTHNRDWVWTTRFIDDEQTRTINPSRSSDAIMNPHETNQMNTMSTPGLPTAGGGTSMHNSSAGSLFSTNGTIVRANWIQPREAPHTNGSIFHDHWLQQRQVSPTRRGSSSGDNVLAFGRLGSIASTTHAHWRQQMPTNSESPLPVLTLPAI</sequence>
<keyword evidence="9" id="KW-1185">Reference proteome</keyword>
<feature type="region of interest" description="Disordered" evidence="5">
    <location>
        <begin position="330"/>
        <end position="431"/>
    </location>
</feature>
<dbReference type="SMART" id="SM00184">
    <property type="entry name" value="RING"/>
    <property type="match status" value="1"/>
</dbReference>
<protein>
    <recommendedName>
        <fullName evidence="7">RING-type domain-containing protein</fullName>
    </recommendedName>
</protein>
<dbReference type="GO" id="GO:0008270">
    <property type="term" value="F:zinc ion binding"/>
    <property type="evidence" value="ECO:0007669"/>
    <property type="project" value="UniProtKB-KW"/>
</dbReference>
<keyword evidence="6" id="KW-0472">Membrane</keyword>
<feature type="compositionally biased region" description="Polar residues" evidence="5">
    <location>
        <begin position="812"/>
        <end position="824"/>
    </location>
</feature>
<keyword evidence="2 4" id="KW-0863">Zinc-finger</keyword>